<dbReference type="RefSeq" id="WP_151970523.1">
    <property type="nucleotide sequence ID" value="NZ_AP019860.1"/>
</dbReference>
<keyword evidence="4" id="KW-1003">Cell membrane</keyword>
<dbReference type="AlphaFoldDB" id="A0A5S9F541"/>
<feature type="transmembrane region" description="Helical" evidence="8">
    <location>
        <begin position="208"/>
        <end position="233"/>
    </location>
</feature>
<feature type="transmembrane region" description="Helical" evidence="8">
    <location>
        <begin position="106"/>
        <end position="127"/>
    </location>
</feature>
<feature type="transmembrane region" description="Helical" evidence="8">
    <location>
        <begin position="487"/>
        <end position="510"/>
    </location>
</feature>
<evidence type="ECO:0000313" key="10">
    <source>
        <dbReference type="Proteomes" id="UP000326354"/>
    </source>
</evidence>
<evidence type="ECO:0000313" key="9">
    <source>
        <dbReference type="EMBL" id="BBM86467.1"/>
    </source>
</evidence>
<keyword evidence="6 8" id="KW-1133">Transmembrane helix</keyword>
<dbReference type="GO" id="GO:0005886">
    <property type="term" value="C:plasma membrane"/>
    <property type="evidence" value="ECO:0007669"/>
    <property type="project" value="UniProtKB-SubCell"/>
</dbReference>
<evidence type="ECO:0000256" key="5">
    <source>
        <dbReference type="ARBA" id="ARBA00022692"/>
    </source>
</evidence>
<proteinExistence type="inferred from homology"/>
<organism evidence="9 10">
    <name type="scientific">Uabimicrobium amorphum</name>
    <dbReference type="NCBI Taxonomy" id="2596890"/>
    <lineage>
        <taxon>Bacteria</taxon>
        <taxon>Pseudomonadati</taxon>
        <taxon>Planctomycetota</taxon>
        <taxon>Candidatus Uabimicrobiia</taxon>
        <taxon>Candidatus Uabimicrobiales</taxon>
        <taxon>Candidatus Uabimicrobiaceae</taxon>
        <taxon>Candidatus Uabimicrobium</taxon>
    </lineage>
</organism>
<feature type="transmembrane region" description="Helical" evidence="8">
    <location>
        <begin position="66"/>
        <end position="86"/>
    </location>
</feature>
<dbReference type="PANTHER" id="PTHR30047:SF7">
    <property type="entry name" value="HIGH-AFFINITY CHOLINE TRANSPORT PROTEIN"/>
    <property type="match status" value="1"/>
</dbReference>
<dbReference type="PANTHER" id="PTHR30047">
    <property type="entry name" value="HIGH-AFFINITY CHOLINE TRANSPORT PROTEIN-RELATED"/>
    <property type="match status" value="1"/>
</dbReference>
<name>A0A5S9F541_UABAM</name>
<dbReference type="InterPro" id="IPR000060">
    <property type="entry name" value="BCCT_transptr"/>
</dbReference>
<dbReference type="NCBIfam" id="TIGR00842">
    <property type="entry name" value="bcct"/>
    <property type="match status" value="1"/>
</dbReference>
<feature type="transmembrane region" description="Helical" evidence="8">
    <location>
        <begin position="462"/>
        <end position="481"/>
    </location>
</feature>
<protein>
    <submittedName>
        <fullName evidence="9">Glycine betaine transporter OpuD</fullName>
    </submittedName>
</protein>
<keyword evidence="10" id="KW-1185">Reference proteome</keyword>
<feature type="transmembrane region" description="Helical" evidence="8">
    <location>
        <begin position="278"/>
        <end position="298"/>
    </location>
</feature>
<dbReference type="OrthoDB" id="9775735at2"/>
<dbReference type="Proteomes" id="UP000326354">
    <property type="component" value="Chromosome"/>
</dbReference>
<reference evidence="9 10" key="1">
    <citation type="submission" date="2019-08" db="EMBL/GenBank/DDBJ databases">
        <title>Complete genome sequence of Candidatus Uab amorphum.</title>
        <authorList>
            <person name="Shiratori T."/>
            <person name="Suzuki S."/>
            <person name="Kakizawa Y."/>
            <person name="Ishida K."/>
        </authorList>
    </citation>
    <scope>NUCLEOTIDE SEQUENCE [LARGE SCALE GENOMIC DNA]</scope>
    <source>
        <strain evidence="9 10">SRT547</strain>
    </source>
</reference>
<evidence type="ECO:0000256" key="1">
    <source>
        <dbReference type="ARBA" id="ARBA00004651"/>
    </source>
</evidence>
<evidence type="ECO:0000256" key="4">
    <source>
        <dbReference type="ARBA" id="ARBA00022475"/>
    </source>
</evidence>
<comment type="similarity">
    <text evidence="2">Belongs to the BCCT transporter (TC 2.A.15) family.</text>
</comment>
<keyword evidence="3" id="KW-0813">Transport</keyword>
<evidence type="ECO:0000256" key="2">
    <source>
        <dbReference type="ARBA" id="ARBA00005658"/>
    </source>
</evidence>
<gene>
    <name evidence="9" type="ORF">UABAM_04853</name>
</gene>
<comment type="subcellular location">
    <subcellularLocation>
        <location evidence="1">Cell membrane</location>
        <topology evidence="1">Multi-pass membrane protein</topology>
    </subcellularLocation>
</comment>
<feature type="transmembrane region" description="Helical" evidence="8">
    <location>
        <begin position="28"/>
        <end position="46"/>
    </location>
</feature>
<evidence type="ECO:0000256" key="6">
    <source>
        <dbReference type="ARBA" id="ARBA00022989"/>
    </source>
</evidence>
<feature type="transmembrane region" description="Helical" evidence="8">
    <location>
        <begin position="330"/>
        <end position="351"/>
    </location>
</feature>
<keyword evidence="5 8" id="KW-0812">Transmembrane</keyword>
<feature type="transmembrane region" description="Helical" evidence="8">
    <location>
        <begin position="363"/>
        <end position="389"/>
    </location>
</feature>
<accession>A0A5S9F541</accession>
<feature type="transmembrane region" description="Helical" evidence="8">
    <location>
        <begin position="160"/>
        <end position="178"/>
    </location>
</feature>
<evidence type="ECO:0000256" key="3">
    <source>
        <dbReference type="ARBA" id="ARBA00022448"/>
    </source>
</evidence>
<dbReference type="EMBL" id="AP019860">
    <property type="protein sequence ID" value="BBM86467.1"/>
    <property type="molecule type" value="Genomic_DNA"/>
</dbReference>
<keyword evidence="7 8" id="KW-0472">Membrane</keyword>
<dbReference type="KEGG" id="uam:UABAM_04853"/>
<dbReference type="Pfam" id="PF02028">
    <property type="entry name" value="BCCT"/>
    <property type="match status" value="1"/>
</dbReference>
<dbReference type="GO" id="GO:0022857">
    <property type="term" value="F:transmembrane transporter activity"/>
    <property type="evidence" value="ECO:0007669"/>
    <property type="project" value="InterPro"/>
</dbReference>
<feature type="transmembrane region" description="Helical" evidence="8">
    <location>
        <begin position="245"/>
        <end position="266"/>
    </location>
</feature>
<feature type="transmembrane region" description="Helical" evidence="8">
    <location>
        <begin position="424"/>
        <end position="450"/>
    </location>
</feature>
<evidence type="ECO:0000256" key="7">
    <source>
        <dbReference type="ARBA" id="ARBA00023136"/>
    </source>
</evidence>
<sequence length="517" mass="56903">MKKTNNTPTESNPQHPVEEHEYIGDFPIVFWASLVFCGAIAIWGAVRPEQMTSVALSSTSFMLKNLDWFFLLMSTFLVALALYLAFGKYAHIKLGGPDEEPEFTTVSWLSMLFSAGMGCGLLFWGVAEPVFHFMSPPTAQAKTAEAARAAMVITNFHWGLHAWGIYAMSALVLAYFGFRKKKPYLCSTPIKEAFSGKYVKQTCHITDVIAVLSVVFGVAGSLAMGVLQLASGLTTSFHINANTDMYYIGILIFITICFMISASTSLDKGIKILSNLNMSVAGFLMLFVIFAGPARFILEIFVNTLGDYATNIVRMSFHLYPYEGLQSWSASWTLTYLIWWIAWGPFVGIFIARISKGRTIRQFIIGVLFLPTLFSILWFSAFGGSGFFIEIFGSGGLGELVREDVTKALFALFDYYPLTLLLKILALFSIFVFLVTSADSATFVIGMMTSHGDLDPSTKHKLTWGLVISLLSASSLVVGGIEVPKAIAISGAIPFSIILLLQIVAFFRVLRTEKGDA</sequence>
<evidence type="ECO:0000256" key="8">
    <source>
        <dbReference type="SAM" id="Phobius"/>
    </source>
</evidence>